<gene>
    <name evidence="1" type="ORF">ACOLOM_LOCUS7713</name>
</gene>
<evidence type="ECO:0000313" key="1">
    <source>
        <dbReference type="EMBL" id="CAG8633539.1"/>
    </source>
</evidence>
<dbReference type="EMBL" id="CAJVPT010018351">
    <property type="protein sequence ID" value="CAG8633539.1"/>
    <property type="molecule type" value="Genomic_DNA"/>
</dbReference>
<proteinExistence type="predicted"/>
<reference evidence="1" key="1">
    <citation type="submission" date="2021-06" db="EMBL/GenBank/DDBJ databases">
        <authorList>
            <person name="Kallberg Y."/>
            <person name="Tangrot J."/>
            <person name="Rosling A."/>
        </authorList>
    </citation>
    <scope>NUCLEOTIDE SEQUENCE</scope>
    <source>
        <strain evidence="1">CL356</strain>
    </source>
</reference>
<sequence length="183" mass="20529">MIEHFLDAYQKEKFRKQALLKVERKNAQSSVYRAIDRFSERKGLYLRAISDILRQTTELAMGTLKQLSPPHFLSKPHEQLSACSIPTPTTSINAIHTILKEVNYVSTHLGTLSVLLFSDPDKCERSNVKREFDIGEVIQNVGDALAGVASCAKVELVIYHVEYGLNHLNVVGDEAALRHALLD</sequence>
<keyword evidence="2" id="KW-1185">Reference proteome</keyword>
<accession>A0ACA9NCK7</accession>
<dbReference type="Proteomes" id="UP000789525">
    <property type="component" value="Unassembled WGS sequence"/>
</dbReference>
<name>A0ACA9NCK7_9GLOM</name>
<evidence type="ECO:0000313" key="2">
    <source>
        <dbReference type="Proteomes" id="UP000789525"/>
    </source>
</evidence>
<feature type="non-terminal residue" evidence="1">
    <location>
        <position position="183"/>
    </location>
</feature>
<comment type="caution">
    <text evidence="1">The sequence shown here is derived from an EMBL/GenBank/DDBJ whole genome shotgun (WGS) entry which is preliminary data.</text>
</comment>
<protein>
    <submittedName>
        <fullName evidence="1">1816_t:CDS:1</fullName>
    </submittedName>
</protein>
<organism evidence="1 2">
    <name type="scientific">Acaulospora colombiana</name>
    <dbReference type="NCBI Taxonomy" id="27376"/>
    <lineage>
        <taxon>Eukaryota</taxon>
        <taxon>Fungi</taxon>
        <taxon>Fungi incertae sedis</taxon>
        <taxon>Mucoromycota</taxon>
        <taxon>Glomeromycotina</taxon>
        <taxon>Glomeromycetes</taxon>
        <taxon>Diversisporales</taxon>
        <taxon>Acaulosporaceae</taxon>
        <taxon>Acaulospora</taxon>
    </lineage>
</organism>